<dbReference type="AlphaFoldDB" id="A0A9P8Q785"/>
<keyword evidence="2" id="KW-0812">Transmembrane</keyword>
<evidence type="ECO:0000256" key="1">
    <source>
        <dbReference type="SAM" id="MobiDB-lite"/>
    </source>
</evidence>
<evidence type="ECO:0000313" key="3">
    <source>
        <dbReference type="EMBL" id="KAH3684250.1"/>
    </source>
</evidence>
<feature type="transmembrane region" description="Helical" evidence="2">
    <location>
        <begin position="216"/>
        <end position="238"/>
    </location>
</feature>
<reference evidence="3" key="2">
    <citation type="submission" date="2021-01" db="EMBL/GenBank/DDBJ databases">
        <authorList>
            <person name="Schikora-Tamarit M.A."/>
        </authorList>
    </citation>
    <scope>NUCLEOTIDE SEQUENCE</scope>
    <source>
        <strain evidence="3">CBS2887</strain>
    </source>
</reference>
<organism evidence="3 4">
    <name type="scientific">Wickerhamomyces pijperi</name>
    <name type="common">Yeast</name>
    <name type="synonym">Pichia pijperi</name>
    <dbReference type="NCBI Taxonomy" id="599730"/>
    <lineage>
        <taxon>Eukaryota</taxon>
        <taxon>Fungi</taxon>
        <taxon>Dikarya</taxon>
        <taxon>Ascomycota</taxon>
        <taxon>Saccharomycotina</taxon>
        <taxon>Saccharomycetes</taxon>
        <taxon>Phaffomycetales</taxon>
        <taxon>Wickerhamomycetaceae</taxon>
        <taxon>Wickerhamomyces</taxon>
    </lineage>
</organism>
<evidence type="ECO:0000256" key="2">
    <source>
        <dbReference type="SAM" id="Phobius"/>
    </source>
</evidence>
<feature type="transmembrane region" description="Helical" evidence="2">
    <location>
        <begin position="318"/>
        <end position="337"/>
    </location>
</feature>
<dbReference type="Pfam" id="PF11309">
    <property type="entry name" value="DUF3112"/>
    <property type="match status" value="1"/>
</dbReference>
<accession>A0A9P8Q785</accession>
<feature type="transmembrane region" description="Helical" evidence="2">
    <location>
        <begin position="69"/>
        <end position="91"/>
    </location>
</feature>
<feature type="transmembrane region" description="Helical" evidence="2">
    <location>
        <begin position="357"/>
        <end position="376"/>
    </location>
</feature>
<dbReference type="EMBL" id="JAEUBG010002651">
    <property type="protein sequence ID" value="KAH3684250.1"/>
    <property type="molecule type" value="Genomic_DNA"/>
</dbReference>
<feature type="region of interest" description="Disordered" evidence="1">
    <location>
        <begin position="419"/>
        <end position="454"/>
    </location>
</feature>
<dbReference type="OrthoDB" id="3357002at2759"/>
<dbReference type="Proteomes" id="UP000774326">
    <property type="component" value="Unassembled WGS sequence"/>
</dbReference>
<keyword evidence="2" id="KW-0472">Membrane</keyword>
<protein>
    <submittedName>
        <fullName evidence="3">Uncharacterized protein</fullName>
    </submittedName>
</protein>
<feature type="transmembrane region" description="Helical" evidence="2">
    <location>
        <begin position="100"/>
        <end position="123"/>
    </location>
</feature>
<sequence>MELSDLPPFYQTLIQALKARTNGAAEGTGILKLVNSGKATLGTIPEPIQKYTLGVQNAIFGDYPKTSDIAPSIIFTVIFFIFFVAHLFVFFKNYSRGHKFWLSLCFAFYCLLRVLGFAMRAAWGHNILRLETGMASSVFTIVPIVLIASFNCVLAQRIFTWKHPHLGSTNLVWGCMISLYTIVTGVVVMAIVSALVPYIYFLSQSHYDMCRRVGQAAGILCCIYSLTALIFVIGAFVIPTSERGRETWTYQPWWIESFAPFYYVERGAQKRAQDSFLERDMHSLDAVRIIASTTEMPHRALEKVQSCTSKSGQLNHNWSIVIILVTTMLIFISSVFRCVSLFEMQEQRYQSWIFRNWIMYLMFGVFEVFVNLFYLIGRVDLRFYRPDRIANSIREKRRSSVNNGDLSQVDTLRGSDLEKVENTGSYGSPEYNNEAAVDQAVPPVEDVHRDVGPN</sequence>
<reference evidence="3" key="1">
    <citation type="journal article" date="2021" name="Open Biol.">
        <title>Shared evolutionary footprints suggest mitochondrial oxidative damage underlies multiple complex I losses in fungi.</title>
        <authorList>
            <person name="Schikora-Tamarit M.A."/>
            <person name="Marcet-Houben M."/>
            <person name="Nosek J."/>
            <person name="Gabaldon T."/>
        </authorList>
    </citation>
    <scope>NUCLEOTIDE SEQUENCE</scope>
    <source>
        <strain evidence="3">CBS2887</strain>
    </source>
</reference>
<evidence type="ECO:0000313" key="4">
    <source>
        <dbReference type="Proteomes" id="UP000774326"/>
    </source>
</evidence>
<dbReference type="PANTHER" id="PTHR35184">
    <property type="entry name" value="YALI0C10208P"/>
    <property type="match status" value="1"/>
</dbReference>
<keyword evidence="2" id="KW-1133">Transmembrane helix</keyword>
<comment type="caution">
    <text evidence="3">The sequence shown here is derived from an EMBL/GenBank/DDBJ whole genome shotgun (WGS) entry which is preliminary data.</text>
</comment>
<name>A0A9P8Q785_WICPI</name>
<dbReference type="InterPro" id="IPR021460">
    <property type="entry name" value="DUF3112"/>
</dbReference>
<feature type="compositionally biased region" description="Basic and acidic residues" evidence="1">
    <location>
        <begin position="445"/>
        <end position="454"/>
    </location>
</feature>
<gene>
    <name evidence="3" type="ORF">WICPIJ_004770</name>
</gene>
<dbReference type="PANTHER" id="PTHR35184:SF1">
    <property type="entry name" value="INTEGRAL MEMBRANE PROTEIN"/>
    <property type="match status" value="1"/>
</dbReference>
<feature type="transmembrane region" description="Helical" evidence="2">
    <location>
        <begin position="135"/>
        <end position="159"/>
    </location>
</feature>
<keyword evidence="4" id="KW-1185">Reference proteome</keyword>
<feature type="transmembrane region" description="Helical" evidence="2">
    <location>
        <begin position="171"/>
        <end position="196"/>
    </location>
</feature>
<proteinExistence type="predicted"/>